<organism evidence="2 3">
    <name type="scientific">Waltera intestinalis</name>
    <dbReference type="NCBI Taxonomy" id="2606635"/>
    <lineage>
        <taxon>Bacteria</taxon>
        <taxon>Bacillati</taxon>
        <taxon>Bacillota</taxon>
        <taxon>Clostridia</taxon>
        <taxon>Lachnospirales</taxon>
        <taxon>Lachnospiraceae</taxon>
        <taxon>Waltera</taxon>
    </lineage>
</organism>
<name>A0A6L5YMJ0_9FIRM</name>
<dbReference type="PANTHER" id="PTHR30469">
    <property type="entry name" value="MULTIDRUG RESISTANCE PROTEIN MDTA"/>
    <property type="match status" value="1"/>
</dbReference>
<gene>
    <name evidence="2" type="ORF">FYJ59_13330</name>
</gene>
<dbReference type="InterPro" id="IPR011053">
    <property type="entry name" value="Single_hybrid_motif"/>
</dbReference>
<dbReference type="Proteomes" id="UP000476055">
    <property type="component" value="Unassembled WGS sequence"/>
</dbReference>
<sequence length="303" mass="33455">MNHKEKKRNFAKAFGIFLGIVLVLTFFSESIYNYRLPVVSIATPKQGKLSFTVEDTAEISYSHVDSVYADVDGRVKDVLVQAGDEVQKGQCLMQFEVAETGEINDIVAEDDGVITSVGVKNGMYVSSMQNIILYEIAEVSEEWTVIVFVTDEQLEYVGRDSIVNLQIEELNENFSGKIQSIVSYADQSRTGYQVEITINSSNAEIAGKKAKVTIKKESEQYDAIIPVAALRKDSVGYYVLALKKEDSVLGNGYVAHRVSVDLLNSDETYCAVRGIPTDEAVIIASTSEITDGSKVYYEGDDVK</sequence>
<dbReference type="AlphaFoldDB" id="A0A6L5YMJ0"/>
<accession>A0A6L5YMJ0</accession>
<dbReference type="GO" id="GO:0015562">
    <property type="term" value="F:efflux transmembrane transporter activity"/>
    <property type="evidence" value="ECO:0007669"/>
    <property type="project" value="TreeGrafter"/>
</dbReference>
<dbReference type="Gene3D" id="2.40.420.20">
    <property type="match status" value="1"/>
</dbReference>
<evidence type="ECO:0000313" key="3">
    <source>
        <dbReference type="Proteomes" id="UP000476055"/>
    </source>
</evidence>
<reference evidence="2 3" key="1">
    <citation type="submission" date="2019-08" db="EMBL/GenBank/DDBJ databases">
        <title>In-depth cultivation of the pig gut microbiome towards novel bacterial diversity and tailored functional studies.</title>
        <authorList>
            <person name="Wylensek D."/>
            <person name="Hitch T.C.A."/>
            <person name="Clavel T."/>
        </authorList>
    </citation>
    <scope>NUCLEOTIDE SEQUENCE [LARGE SCALE GENOMIC DNA]</scope>
    <source>
        <strain evidence="2 3">WCA3-601-WT-6H</strain>
    </source>
</reference>
<dbReference type="GO" id="GO:1990281">
    <property type="term" value="C:efflux pump complex"/>
    <property type="evidence" value="ECO:0007669"/>
    <property type="project" value="TreeGrafter"/>
</dbReference>
<protein>
    <submittedName>
        <fullName evidence="2">HlyD family efflux transporter periplasmic adaptor subunit</fullName>
    </submittedName>
</protein>
<dbReference type="Pfam" id="PF00364">
    <property type="entry name" value="Biotin_lipoyl"/>
    <property type="match status" value="1"/>
</dbReference>
<comment type="caution">
    <text evidence="2">The sequence shown here is derived from an EMBL/GenBank/DDBJ whole genome shotgun (WGS) entry which is preliminary data.</text>
</comment>
<dbReference type="SUPFAM" id="SSF51230">
    <property type="entry name" value="Single hybrid motif"/>
    <property type="match status" value="1"/>
</dbReference>
<evidence type="ECO:0000313" key="2">
    <source>
        <dbReference type="EMBL" id="MST59203.1"/>
    </source>
</evidence>
<dbReference type="Gene3D" id="2.40.50.100">
    <property type="match status" value="1"/>
</dbReference>
<dbReference type="EMBL" id="VUMU01000022">
    <property type="protein sequence ID" value="MST59203.1"/>
    <property type="molecule type" value="Genomic_DNA"/>
</dbReference>
<dbReference type="PANTHER" id="PTHR30469:SF33">
    <property type="entry name" value="SLR1207 PROTEIN"/>
    <property type="match status" value="1"/>
</dbReference>
<feature type="domain" description="Lipoyl-binding" evidence="1">
    <location>
        <begin position="73"/>
        <end position="131"/>
    </location>
</feature>
<dbReference type="InterPro" id="IPR000089">
    <property type="entry name" value="Biotin_lipoyl"/>
</dbReference>
<evidence type="ECO:0000259" key="1">
    <source>
        <dbReference type="Pfam" id="PF00364"/>
    </source>
</evidence>
<proteinExistence type="predicted"/>
<keyword evidence="3" id="KW-1185">Reference proteome</keyword>
<dbReference type="RefSeq" id="WP_154498731.1">
    <property type="nucleotide sequence ID" value="NZ_VUMU01000022.1"/>
</dbReference>